<dbReference type="Pfam" id="PF04932">
    <property type="entry name" value="Wzy_C"/>
    <property type="match status" value="1"/>
</dbReference>
<organism evidence="7 8">
    <name type="scientific">Paenibacillus agilis</name>
    <dbReference type="NCBI Taxonomy" id="3020863"/>
    <lineage>
        <taxon>Bacteria</taxon>
        <taxon>Bacillati</taxon>
        <taxon>Bacillota</taxon>
        <taxon>Bacilli</taxon>
        <taxon>Bacillales</taxon>
        <taxon>Paenibacillaceae</taxon>
        <taxon>Paenibacillus</taxon>
    </lineage>
</organism>
<evidence type="ECO:0000256" key="2">
    <source>
        <dbReference type="ARBA" id="ARBA00022692"/>
    </source>
</evidence>
<keyword evidence="8" id="KW-1185">Reference proteome</keyword>
<dbReference type="EMBL" id="VNJK01000005">
    <property type="protein sequence ID" value="TVX86741.1"/>
    <property type="molecule type" value="Genomic_DNA"/>
</dbReference>
<feature type="transmembrane region" description="Helical" evidence="5">
    <location>
        <begin position="269"/>
        <end position="287"/>
    </location>
</feature>
<dbReference type="Proteomes" id="UP000318102">
    <property type="component" value="Unassembled WGS sequence"/>
</dbReference>
<feature type="transmembrane region" description="Helical" evidence="5">
    <location>
        <begin position="51"/>
        <end position="71"/>
    </location>
</feature>
<keyword evidence="3 5" id="KW-1133">Transmembrane helix</keyword>
<feature type="domain" description="O-antigen ligase-related" evidence="6">
    <location>
        <begin position="279"/>
        <end position="477"/>
    </location>
</feature>
<feature type="transmembrane region" description="Helical" evidence="5">
    <location>
        <begin position="122"/>
        <end position="142"/>
    </location>
</feature>
<keyword evidence="4 5" id="KW-0472">Membrane</keyword>
<dbReference type="GO" id="GO:0016020">
    <property type="term" value="C:membrane"/>
    <property type="evidence" value="ECO:0007669"/>
    <property type="project" value="UniProtKB-SubCell"/>
</dbReference>
<gene>
    <name evidence="7" type="ORF">FPZ44_22725</name>
</gene>
<dbReference type="PANTHER" id="PTHR37422:SF21">
    <property type="entry name" value="EXOQ-LIKE PROTEIN"/>
    <property type="match status" value="1"/>
</dbReference>
<reference evidence="7 8" key="1">
    <citation type="submission" date="2019-07" db="EMBL/GenBank/DDBJ databases">
        <authorList>
            <person name="Kim J."/>
        </authorList>
    </citation>
    <scope>NUCLEOTIDE SEQUENCE [LARGE SCALE GENOMIC DNA]</scope>
    <source>
        <strain evidence="7 8">N4</strain>
    </source>
</reference>
<dbReference type="RefSeq" id="WP_144994289.1">
    <property type="nucleotide sequence ID" value="NZ_VNJK01000005.1"/>
</dbReference>
<proteinExistence type="predicted"/>
<feature type="transmembrane region" description="Helical" evidence="5">
    <location>
        <begin position="378"/>
        <end position="399"/>
    </location>
</feature>
<evidence type="ECO:0000313" key="8">
    <source>
        <dbReference type="Proteomes" id="UP000318102"/>
    </source>
</evidence>
<dbReference type="PANTHER" id="PTHR37422">
    <property type="entry name" value="TEICHURONIC ACID BIOSYNTHESIS PROTEIN TUAE"/>
    <property type="match status" value="1"/>
</dbReference>
<dbReference type="InterPro" id="IPR007016">
    <property type="entry name" value="O-antigen_ligase-rel_domated"/>
</dbReference>
<feature type="transmembrane region" description="Helical" evidence="5">
    <location>
        <begin position="515"/>
        <end position="533"/>
    </location>
</feature>
<evidence type="ECO:0000313" key="7">
    <source>
        <dbReference type="EMBL" id="TVX86741.1"/>
    </source>
</evidence>
<keyword evidence="2 5" id="KW-0812">Transmembrane</keyword>
<evidence type="ECO:0000259" key="6">
    <source>
        <dbReference type="Pfam" id="PF04932"/>
    </source>
</evidence>
<comment type="caution">
    <text evidence="7">The sequence shown here is derived from an EMBL/GenBank/DDBJ whole genome shotgun (WGS) entry which is preliminary data.</text>
</comment>
<keyword evidence="7" id="KW-0436">Ligase</keyword>
<feature type="transmembrane region" description="Helical" evidence="5">
    <location>
        <begin position="316"/>
        <end position="340"/>
    </location>
</feature>
<feature type="transmembrane region" description="Helical" evidence="5">
    <location>
        <begin position="21"/>
        <end position="45"/>
    </location>
</feature>
<feature type="transmembrane region" description="Helical" evidence="5">
    <location>
        <begin position="586"/>
        <end position="611"/>
    </location>
</feature>
<accession>A0A559IGG5</accession>
<feature type="transmembrane region" description="Helical" evidence="5">
    <location>
        <begin position="494"/>
        <end position="509"/>
    </location>
</feature>
<evidence type="ECO:0000256" key="4">
    <source>
        <dbReference type="ARBA" id="ARBA00023136"/>
    </source>
</evidence>
<comment type="subcellular location">
    <subcellularLocation>
        <location evidence="1">Membrane</location>
        <topology evidence="1">Multi-pass membrane protein</topology>
    </subcellularLocation>
</comment>
<dbReference type="InterPro" id="IPR051533">
    <property type="entry name" value="WaaL-like"/>
</dbReference>
<feature type="transmembrane region" description="Helical" evidence="5">
    <location>
        <begin position="346"/>
        <end position="366"/>
    </location>
</feature>
<dbReference type="OrthoDB" id="1808577at2"/>
<feature type="transmembrane region" description="Helical" evidence="5">
    <location>
        <begin position="211"/>
        <end position="231"/>
    </location>
</feature>
<evidence type="ECO:0000256" key="5">
    <source>
        <dbReference type="SAM" id="Phobius"/>
    </source>
</evidence>
<protein>
    <submittedName>
        <fullName evidence="7">O-antigen ligase family protein</fullName>
    </submittedName>
</protein>
<feature type="transmembrane region" description="Helical" evidence="5">
    <location>
        <begin position="92"/>
        <end position="110"/>
    </location>
</feature>
<evidence type="ECO:0000256" key="1">
    <source>
        <dbReference type="ARBA" id="ARBA00004141"/>
    </source>
</evidence>
<evidence type="ECO:0000256" key="3">
    <source>
        <dbReference type="ARBA" id="ARBA00022989"/>
    </source>
</evidence>
<sequence length="776" mass="86878">MWSAYQKVRQMKAAFWNFRDNSILHYVLMLCTYWLLLGGMLNYGWFYDRDYMRAAFVIMPIALWLVCRALMNRGHLEKKNRVAIRAAIRIPWPLLFPFVAALFYAIGLLGNPVSVQGTWMQIIRWIGAGAWVIVLVYLSSYTSSTESRVANYNGMFWREKPQWLHRLVTASGLVLSGGSLFQLYGWIKLDGAVYFSSNAEISALGFRLGGWLQYPNTLGVIAGAFAAYHLLDTYRRLQWVQPLSQIQSPQEPQQQGAKHVYRRLLHSKLFKAVIASGLILLHLTVLGLTESRGAWLVTVFVLLAVWLMSPRKEKLGLLLFMLWLASWALLAVLATASLWLSDALRFAAWIPLVGCLLCNSLLLLIVSYVQQRVKKERMLLVIGSSIVILVVTWLAWAVAPEQASNRLTGGHYETASARVLIYQDAWRLWQEQPWTGSGGDAWRQQFASIQHEPYVGKEAHSVFVDSLLDIGLAGTFVVGGMIAFAVIGAWRRHQGAAAAVLIVILHSLIDFDMAYGLVIWISLAWLVIAWLSPRANQVMTDKRYAAEAQSREGSIDTGRNSGNIPPSEGQLVLLFKYRISLNQRSIAVLLAIVLGTGIVMNLLQVAGHMIYNVGRHVDNPSYLRLAVSVSPASTGMRLAVAEQLPPDESLALLREGLRYERRGKALYRALALASERSGREEDAAAWWKAAVQADRFDKALQTEAVERLAAMSHKAAEQGHVAEARKLALATQDCFSQFRAEVRRIEALVDPANDKQFAMTPEALRASASVDRLTWP</sequence>
<dbReference type="GO" id="GO:0016874">
    <property type="term" value="F:ligase activity"/>
    <property type="evidence" value="ECO:0007669"/>
    <property type="project" value="UniProtKB-KW"/>
</dbReference>
<feature type="transmembrane region" description="Helical" evidence="5">
    <location>
        <begin position="293"/>
        <end position="309"/>
    </location>
</feature>
<feature type="transmembrane region" description="Helical" evidence="5">
    <location>
        <begin position="467"/>
        <end position="487"/>
    </location>
</feature>
<feature type="transmembrane region" description="Helical" evidence="5">
    <location>
        <begin position="163"/>
        <end position="187"/>
    </location>
</feature>
<dbReference type="AlphaFoldDB" id="A0A559IGG5"/>
<name>A0A559IGG5_9BACL</name>